<sequence>MCFWVTLGVRCLFSETAQSPVPRARQRQIKPELHSHFKQAYIGPATESRGPTHKRATRLSQNKATDPITLYFLYTQKVGRAPEPVQGVCPASLRSLYRMPFTPYNFYEVAYQLMRVFLTLENKIPVNVLDVQSQAQRLHLAGA</sequence>
<dbReference type="STRING" id="8840.ENSAPLP00000029082"/>
<reference evidence="1" key="2">
    <citation type="submission" date="2025-08" db="UniProtKB">
        <authorList>
            <consortium name="Ensembl"/>
        </authorList>
    </citation>
    <scope>IDENTIFICATION</scope>
</reference>
<reference evidence="1" key="3">
    <citation type="submission" date="2025-09" db="UniProtKB">
        <authorList>
            <consortium name="Ensembl"/>
        </authorList>
    </citation>
    <scope>IDENTIFICATION</scope>
</reference>
<organism evidence="1 2">
    <name type="scientific">Anas platyrhynchos platyrhynchos</name>
    <name type="common">Northern mallard</name>
    <dbReference type="NCBI Taxonomy" id="8840"/>
    <lineage>
        <taxon>Eukaryota</taxon>
        <taxon>Metazoa</taxon>
        <taxon>Chordata</taxon>
        <taxon>Craniata</taxon>
        <taxon>Vertebrata</taxon>
        <taxon>Euteleostomi</taxon>
        <taxon>Archelosauria</taxon>
        <taxon>Archosauria</taxon>
        <taxon>Dinosauria</taxon>
        <taxon>Saurischia</taxon>
        <taxon>Theropoda</taxon>
        <taxon>Coelurosauria</taxon>
        <taxon>Aves</taxon>
        <taxon>Neognathae</taxon>
        <taxon>Galloanserae</taxon>
        <taxon>Anseriformes</taxon>
        <taxon>Anatidae</taxon>
        <taxon>Anatinae</taxon>
        <taxon>Anas</taxon>
    </lineage>
</organism>
<protein>
    <submittedName>
        <fullName evidence="1">Uncharacterized protein</fullName>
    </submittedName>
</protein>
<evidence type="ECO:0000313" key="1">
    <source>
        <dbReference type="Ensembl" id="ENSAPLP00000029082.1"/>
    </source>
</evidence>
<dbReference type="Ensembl" id="ENSAPLT00000021670.1">
    <property type="protein sequence ID" value="ENSAPLP00000029082.1"/>
    <property type="gene ID" value="ENSAPLG00000022499.1"/>
</dbReference>
<dbReference type="Proteomes" id="UP000016666">
    <property type="component" value="Chromosome 1"/>
</dbReference>
<dbReference type="AlphaFoldDB" id="A0A493TT76"/>
<keyword evidence="2" id="KW-1185">Reference proteome</keyword>
<accession>A0A493TT76</accession>
<proteinExistence type="predicted"/>
<reference evidence="1 2" key="1">
    <citation type="submission" date="2017-10" db="EMBL/GenBank/DDBJ databases">
        <title>A new Pekin duck reference genome.</title>
        <authorList>
            <person name="Hou Z.-C."/>
            <person name="Zhou Z.-K."/>
            <person name="Zhu F."/>
            <person name="Hou S.-S."/>
        </authorList>
    </citation>
    <scope>NUCLEOTIDE SEQUENCE [LARGE SCALE GENOMIC DNA]</scope>
</reference>
<name>A0A493TT76_ANAPP</name>
<evidence type="ECO:0000313" key="2">
    <source>
        <dbReference type="Proteomes" id="UP000016666"/>
    </source>
</evidence>